<gene>
    <name evidence="1" type="ORF">OXX778_LOCUS10759</name>
</gene>
<proteinExistence type="predicted"/>
<accession>A0A813YQN9</accession>
<evidence type="ECO:0000313" key="1">
    <source>
        <dbReference type="EMBL" id="CAF0887997.1"/>
    </source>
</evidence>
<feature type="non-terminal residue" evidence="1">
    <location>
        <position position="1"/>
    </location>
</feature>
<evidence type="ECO:0000313" key="2">
    <source>
        <dbReference type="Proteomes" id="UP000663879"/>
    </source>
</evidence>
<keyword evidence="2" id="KW-1185">Reference proteome</keyword>
<protein>
    <submittedName>
        <fullName evidence="1">Uncharacterized protein</fullName>
    </submittedName>
</protein>
<organism evidence="1 2">
    <name type="scientific">Brachionus calyciflorus</name>
    <dbReference type="NCBI Taxonomy" id="104777"/>
    <lineage>
        <taxon>Eukaryota</taxon>
        <taxon>Metazoa</taxon>
        <taxon>Spiralia</taxon>
        <taxon>Gnathifera</taxon>
        <taxon>Rotifera</taxon>
        <taxon>Eurotatoria</taxon>
        <taxon>Monogononta</taxon>
        <taxon>Pseudotrocha</taxon>
        <taxon>Ploima</taxon>
        <taxon>Brachionidae</taxon>
        <taxon>Brachionus</taxon>
    </lineage>
</organism>
<dbReference type="Proteomes" id="UP000663879">
    <property type="component" value="Unassembled WGS sequence"/>
</dbReference>
<reference evidence="1" key="1">
    <citation type="submission" date="2021-02" db="EMBL/GenBank/DDBJ databases">
        <authorList>
            <person name="Nowell W R."/>
        </authorList>
    </citation>
    <scope>NUCLEOTIDE SEQUENCE</scope>
    <source>
        <strain evidence="1">Ploen Becks lab</strain>
    </source>
</reference>
<dbReference type="AlphaFoldDB" id="A0A813YQN9"/>
<sequence>KVHEEPIEIEKPVVNEMNLIEKEFQKFFPDGNLQEFVQIADYLCTNMTDSDVIMTNPSSNEIEMEDEEDEIVATEVKLGKLRG</sequence>
<dbReference type="EMBL" id="CAJNOC010001746">
    <property type="protein sequence ID" value="CAF0887997.1"/>
    <property type="molecule type" value="Genomic_DNA"/>
</dbReference>
<name>A0A813YQN9_9BILA</name>
<comment type="caution">
    <text evidence="1">The sequence shown here is derived from an EMBL/GenBank/DDBJ whole genome shotgun (WGS) entry which is preliminary data.</text>
</comment>